<evidence type="ECO:0000256" key="1">
    <source>
        <dbReference type="SAM" id="MobiDB-lite"/>
    </source>
</evidence>
<dbReference type="OrthoDB" id="10544343at2759"/>
<gene>
    <name evidence="2" type="ORF">BO78DRAFT_84179</name>
</gene>
<reference evidence="2 3" key="1">
    <citation type="submission" date="2018-02" db="EMBL/GenBank/DDBJ databases">
        <title>The genomes of Aspergillus section Nigri reveals drivers in fungal speciation.</title>
        <authorList>
            <consortium name="DOE Joint Genome Institute"/>
            <person name="Vesth T.C."/>
            <person name="Nybo J."/>
            <person name="Theobald S."/>
            <person name="Brandl J."/>
            <person name="Frisvad J.C."/>
            <person name="Nielsen K.F."/>
            <person name="Lyhne E.K."/>
            <person name="Kogle M.E."/>
            <person name="Kuo A."/>
            <person name="Riley R."/>
            <person name="Clum A."/>
            <person name="Nolan M."/>
            <person name="Lipzen A."/>
            <person name="Salamov A."/>
            <person name="Henrissat B."/>
            <person name="Wiebenga A."/>
            <person name="De vries R.P."/>
            <person name="Grigoriev I.V."/>
            <person name="Mortensen U.H."/>
            <person name="Andersen M.R."/>
            <person name="Baker S.E."/>
        </authorList>
    </citation>
    <scope>NUCLEOTIDE SEQUENCE [LARGE SCALE GENOMIC DNA]</scope>
    <source>
        <strain evidence="2 3">CBS 121057</strain>
    </source>
</reference>
<feature type="region of interest" description="Disordered" evidence="1">
    <location>
        <begin position="1"/>
        <end position="108"/>
    </location>
</feature>
<dbReference type="AlphaFoldDB" id="A0A319FJD3"/>
<feature type="compositionally biased region" description="Basic and acidic residues" evidence="1">
    <location>
        <begin position="29"/>
        <end position="43"/>
    </location>
</feature>
<organism evidence="2 3">
    <name type="scientific">Aspergillus sclerotiicarbonarius (strain CBS 121057 / IBT 28362)</name>
    <dbReference type="NCBI Taxonomy" id="1448318"/>
    <lineage>
        <taxon>Eukaryota</taxon>
        <taxon>Fungi</taxon>
        <taxon>Dikarya</taxon>
        <taxon>Ascomycota</taxon>
        <taxon>Pezizomycotina</taxon>
        <taxon>Eurotiomycetes</taxon>
        <taxon>Eurotiomycetidae</taxon>
        <taxon>Eurotiales</taxon>
        <taxon>Aspergillaceae</taxon>
        <taxon>Aspergillus</taxon>
        <taxon>Aspergillus subgen. Circumdati</taxon>
    </lineage>
</organism>
<accession>A0A319FJD3</accession>
<keyword evidence="3" id="KW-1185">Reference proteome</keyword>
<feature type="compositionally biased region" description="Basic residues" evidence="1">
    <location>
        <begin position="1"/>
        <end position="10"/>
    </location>
</feature>
<proteinExistence type="predicted"/>
<dbReference type="Proteomes" id="UP000248423">
    <property type="component" value="Unassembled WGS sequence"/>
</dbReference>
<dbReference type="EMBL" id="KZ826339">
    <property type="protein sequence ID" value="PYI07773.1"/>
    <property type="molecule type" value="Genomic_DNA"/>
</dbReference>
<sequence>MGKKERRRRSETKEEKEANPGASQGRSKARSERAIKKEKEKQPRGKTRGRQKQPRRSRGSRMRRQCSRQPNHGPSPLVGMLPDWPVDTSSLLPLSSSSPPSNPPMEVFHDCHPPSEWWGVDMIPACDSTARPRPQ</sequence>
<evidence type="ECO:0000313" key="3">
    <source>
        <dbReference type="Proteomes" id="UP000248423"/>
    </source>
</evidence>
<feature type="compositionally biased region" description="Low complexity" evidence="1">
    <location>
        <begin position="89"/>
        <end position="99"/>
    </location>
</feature>
<feature type="compositionally biased region" description="Basic residues" evidence="1">
    <location>
        <begin position="44"/>
        <end position="66"/>
    </location>
</feature>
<dbReference type="VEuPathDB" id="FungiDB:BO78DRAFT_84179"/>
<evidence type="ECO:0000313" key="2">
    <source>
        <dbReference type="EMBL" id="PYI07773.1"/>
    </source>
</evidence>
<name>A0A319FJD3_ASPSB</name>
<protein>
    <submittedName>
        <fullName evidence="2">Uncharacterized protein</fullName>
    </submittedName>
</protein>